<dbReference type="InterPro" id="IPR005545">
    <property type="entry name" value="YCII"/>
</dbReference>
<proteinExistence type="inferred from homology"/>
<accession>A0A318RJA4</accession>
<evidence type="ECO:0000313" key="4">
    <source>
        <dbReference type="Proteomes" id="UP000247591"/>
    </source>
</evidence>
<name>A0A318RJA4_WILLI</name>
<feature type="domain" description="YCII-related" evidence="2">
    <location>
        <begin position="3"/>
        <end position="88"/>
    </location>
</feature>
<dbReference type="Gene3D" id="3.30.70.1060">
    <property type="entry name" value="Dimeric alpha+beta barrel"/>
    <property type="match status" value="1"/>
</dbReference>
<dbReference type="Proteomes" id="UP000247591">
    <property type="component" value="Unassembled WGS sequence"/>
</dbReference>
<dbReference type="SUPFAM" id="SSF54909">
    <property type="entry name" value="Dimeric alpha+beta barrel"/>
    <property type="match status" value="1"/>
</dbReference>
<dbReference type="EMBL" id="QJSP01000011">
    <property type="protein sequence ID" value="PYE15126.1"/>
    <property type="molecule type" value="Genomic_DNA"/>
</dbReference>
<dbReference type="InterPro" id="IPR011008">
    <property type="entry name" value="Dimeric_a/b-barrel"/>
</dbReference>
<dbReference type="PANTHER" id="PTHR35174:SF3">
    <property type="entry name" value="BLL7171 PROTEIN"/>
    <property type="match status" value="1"/>
</dbReference>
<keyword evidence="4" id="KW-1185">Reference proteome</keyword>
<gene>
    <name evidence="3" type="ORF">DFR67_111202</name>
</gene>
<reference evidence="3 4" key="1">
    <citation type="submission" date="2018-06" db="EMBL/GenBank/DDBJ databases">
        <title>Genomic Encyclopedia of Type Strains, Phase IV (KMG-IV): sequencing the most valuable type-strain genomes for metagenomic binning, comparative biology and taxonomic classification.</title>
        <authorList>
            <person name="Goeker M."/>
        </authorList>
    </citation>
    <scope>NUCLEOTIDE SEQUENCE [LARGE SCALE GENOMIC DNA]</scope>
    <source>
        <strain evidence="3 4">DSM 45521</strain>
    </source>
</reference>
<dbReference type="Pfam" id="PF03795">
    <property type="entry name" value="YCII"/>
    <property type="match status" value="1"/>
</dbReference>
<comment type="caution">
    <text evidence="3">The sequence shown here is derived from an EMBL/GenBank/DDBJ whole genome shotgun (WGS) entry which is preliminary data.</text>
</comment>
<evidence type="ECO:0000313" key="3">
    <source>
        <dbReference type="EMBL" id="PYE15126.1"/>
    </source>
</evidence>
<evidence type="ECO:0000259" key="2">
    <source>
        <dbReference type="Pfam" id="PF03795"/>
    </source>
</evidence>
<protein>
    <recommendedName>
        <fullName evidence="2">YCII-related domain-containing protein</fullName>
    </recommendedName>
</protein>
<organism evidence="3 4">
    <name type="scientific">Williamsia limnetica</name>
    <dbReference type="NCBI Taxonomy" id="882452"/>
    <lineage>
        <taxon>Bacteria</taxon>
        <taxon>Bacillati</taxon>
        <taxon>Actinomycetota</taxon>
        <taxon>Actinomycetes</taxon>
        <taxon>Mycobacteriales</taxon>
        <taxon>Nocardiaceae</taxon>
        <taxon>Williamsia</taxon>
    </lineage>
</organism>
<comment type="similarity">
    <text evidence="1">Belongs to the YciI family.</text>
</comment>
<sequence length="98" mass="10202">MQEAFGVYGKALESAGVLVAGEILQPVASSTTITLRNGSVQVQDGPFADTKEALAGVFVIDVPDLDAALAWAEKCPGAQYGVIEVRPVAISLIDGAWR</sequence>
<dbReference type="PANTHER" id="PTHR35174">
    <property type="entry name" value="BLL7171 PROTEIN-RELATED"/>
    <property type="match status" value="1"/>
</dbReference>
<evidence type="ECO:0000256" key="1">
    <source>
        <dbReference type="ARBA" id="ARBA00007689"/>
    </source>
</evidence>
<dbReference type="RefSeq" id="WP_211325102.1">
    <property type="nucleotide sequence ID" value="NZ_QJSP01000011.1"/>
</dbReference>
<dbReference type="AlphaFoldDB" id="A0A318RJA4"/>